<dbReference type="Gene3D" id="2.40.50.140">
    <property type="entry name" value="Nucleic acid-binding proteins"/>
    <property type="match status" value="1"/>
</dbReference>
<keyword evidence="2 4" id="KW-0808">Transferase</keyword>
<dbReference type="PANTHER" id="PTHR11061:SF30">
    <property type="entry name" value="TRNA (URACIL(54)-C(5))-METHYLTRANSFERASE"/>
    <property type="match status" value="1"/>
</dbReference>
<dbReference type="SUPFAM" id="SSF53335">
    <property type="entry name" value="S-adenosyl-L-methionine-dependent methyltransferases"/>
    <property type="match status" value="1"/>
</dbReference>
<dbReference type="InterPro" id="IPR030391">
    <property type="entry name" value="MeTrfase_TrmA_CS"/>
</dbReference>
<evidence type="ECO:0000256" key="3">
    <source>
        <dbReference type="ARBA" id="ARBA00022691"/>
    </source>
</evidence>
<evidence type="ECO:0000313" key="7">
    <source>
        <dbReference type="EMBL" id="AIH03365.1"/>
    </source>
</evidence>
<feature type="active site" evidence="5">
    <location>
        <position position="387"/>
    </location>
</feature>
<feature type="binding site" evidence="4">
    <location>
        <position position="312"/>
    </location>
    <ligand>
        <name>S-adenosyl-L-methionine</name>
        <dbReference type="ChEBI" id="CHEBI:59789"/>
    </ligand>
</feature>
<dbReference type="GO" id="GO:0070041">
    <property type="term" value="F:rRNA (uridine-C5-)-methyltransferase activity"/>
    <property type="evidence" value="ECO:0007669"/>
    <property type="project" value="TreeGrafter"/>
</dbReference>
<dbReference type="PROSITE" id="PS51687">
    <property type="entry name" value="SAM_MT_RNA_M5U"/>
    <property type="match status" value="1"/>
</dbReference>
<evidence type="ECO:0000256" key="5">
    <source>
        <dbReference type="PROSITE-ProRule" id="PRU10015"/>
    </source>
</evidence>
<feature type="domain" description="TRAM" evidence="6">
    <location>
        <begin position="1"/>
        <end position="55"/>
    </location>
</feature>
<keyword evidence="8" id="KW-1185">Reference proteome</keyword>
<dbReference type="STRING" id="289377.HL41_00100"/>
<dbReference type="NCBIfam" id="TIGR00479">
    <property type="entry name" value="rumA"/>
    <property type="match status" value="1"/>
</dbReference>
<protein>
    <recommendedName>
        <fullName evidence="6">TRAM domain-containing protein</fullName>
    </recommendedName>
</protein>
<dbReference type="InterPro" id="IPR002792">
    <property type="entry name" value="TRAM_dom"/>
</dbReference>
<dbReference type="PANTHER" id="PTHR11061">
    <property type="entry name" value="RNA M5U METHYLTRANSFERASE"/>
    <property type="match status" value="1"/>
</dbReference>
<dbReference type="Proteomes" id="UP000028481">
    <property type="component" value="Chromosome"/>
</dbReference>
<reference evidence="7 8" key="1">
    <citation type="journal article" date="2015" name="Genome Announc.">
        <title>Genome Sequence of a Sulfate-Reducing Thermophilic Bacterium, Thermodesulfobacterium commune DSM 2178T (Phylum Thermodesulfobacteria).</title>
        <authorList>
            <person name="Bhatnagar S."/>
            <person name="Badger J.H."/>
            <person name="Madupu R."/>
            <person name="Khouri H.M."/>
            <person name="O'Connor E.M."/>
            <person name="Robb F.T."/>
            <person name="Ward N.L."/>
            <person name="Eisen J.A."/>
        </authorList>
    </citation>
    <scope>NUCLEOTIDE SEQUENCE [LARGE SCALE GENOMIC DNA]</scope>
    <source>
        <strain evidence="7 8">DSM 2178</strain>
    </source>
</reference>
<evidence type="ECO:0000256" key="2">
    <source>
        <dbReference type="ARBA" id="ARBA00022679"/>
    </source>
</evidence>
<evidence type="ECO:0000259" key="6">
    <source>
        <dbReference type="PROSITE" id="PS50926"/>
    </source>
</evidence>
<keyword evidence="3 4" id="KW-0949">S-adenosyl-L-methionine</keyword>
<dbReference type="Pfam" id="PF01938">
    <property type="entry name" value="TRAM"/>
    <property type="match status" value="1"/>
</dbReference>
<dbReference type="AlphaFoldDB" id="A0A075WQY3"/>
<dbReference type="Gene3D" id="2.40.50.1070">
    <property type="match status" value="1"/>
</dbReference>
<dbReference type="Gene3D" id="3.40.50.150">
    <property type="entry name" value="Vaccinia Virus protein VP39"/>
    <property type="match status" value="1"/>
</dbReference>
<evidence type="ECO:0000256" key="1">
    <source>
        <dbReference type="ARBA" id="ARBA00022603"/>
    </source>
</evidence>
<dbReference type="InterPro" id="IPR012340">
    <property type="entry name" value="NA-bd_OB-fold"/>
</dbReference>
<feature type="binding site" evidence="4">
    <location>
        <position position="361"/>
    </location>
    <ligand>
        <name>S-adenosyl-L-methionine</name>
        <dbReference type="ChEBI" id="CHEBI:59789"/>
    </ligand>
</feature>
<evidence type="ECO:0000313" key="8">
    <source>
        <dbReference type="Proteomes" id="UP000028481"/>
    </source>
</evidence>
<name>A0A075WQY3_9BACT</name>
<dbReference type="GO" id="GO:0070475">
    <property type="term" value="P:rRNA base methylation"/>
    <property type="evidence" value="ECO:0007669"/>
    <property type="project" value="TreeGrafter"/>
</dbReference>
<dbReference type="PROSITE" id="PS01231">
    <property type="entry name" value="TRMA_2"/>
    <property type="match status" value="1"/>
</dbReference>
<evidence type="ECO:0000256" key="4">
    <source>
        <dbReference type="PROSITE-ProRule" id="PRU01024"/>
    </source>
</evidence>
<dbReference type="InterPro" id="IPR030390">
    <property type="entry name" value="MeTrfase_TrmA_AS"/>
</dbReference>
<dbReference type="CDD" id="cd02440">
    <property type="entry name" value="AdoMet_MTases"/>
    <property type="match status" value="1"/>
</dbReference>
<dbReference type="InterPro" id="IPR010280">
    <property type="entry name" value="U5_MeTrfase_fam"/>
</dbReference>
<dbReference type="HOGENOM" id="CLU_014689_8_1_0"/>
<comment type="similarity">
    <text evidence="4">Belongs to the class I-like SAM-binding methyltransferase superfamily. RNA M5U methyltransferase family.</text>
</comment>
<dbReference type="eggNOG" id="COG2265">
    <property type="taxonomic scope" value="Bacteria"/>
</dbReference>
<dbReference type="Pfam" id="PF05958">
    <property type="entry name" value="tRNA_U5-meth_tr"/>
    <property type="match status" value="1"/>
</dbReference>
<dbReference type="RefSeq" id="WP_038062953.1">
    <property type="nucleotide sequence ID" value="NZ_CP008796.1"/>
</dbReference>
<keyword evidence="1 4" id="KW-0489">Methyltransferase</keyword>
<dbReference type="PaxDb" id="289377-HL41_00100"/>
<comment type="caution">
    <text evidence="4">Lacks conserved residue(s) required for the propagation of feature annotation.</text>
</comment>
<feature type="active site" description="Nucleophile" evidence="4">
    <location>
        <position position="387"/>
    </location>
</feature>
<feature type="binding site" evidence="4">
    <location>
        <position position="263"/>
    </location>
    <ligand>
        <name>S-adenosyl-L-methionine</name>
        <dbReference type="ChEBI" id="CHEBI:59789"/>
    </ligand>
</feature>
<dbReference type="EMBL" id="CP008796">
    <property type="protein sequence ID" value="AIH03365.1"/>
    <property type="molecule type" value="Genomic_DNA"/>
</dbReference>
<dbReference type="InterPro" id="IPR029063">
    <property type="entry name" value="SAM-dependent_MTases_sf"/>
</dbReference>
<proteinExistence type="inferred from homology"/>
<dbReference type="SUPFAM" id="SSF50249">
    <property type="entry name" value="Nucleic acid-binding proteins"/>
    <property type="match status" value="1"/>
</dbReference>
<dbReference type="PROSITE" id="PS01230">
    <property type="entry name" value="TRMA_1"/>
    <property type="match status" value="1"/>
</dbReference>
<gene>
    <name evidence="7" type="ORF">HL41_00100</name>
</gene>
<organism evidence="7 8">
    <name type="scientific">Thermodesulfobacterium commune DSM 2178</name>
    <dbReference type="NCBI Taxonomy" id="289377"/>
    <lineage>
        <taxon>Bacteria</taxon>
        <taxon>Pseudomonadati</taxon>
        <taxon>Thermodesulfobacteriota</taxon>
        <taxon>Thermodesulfobacteria</taxon>
        <taxon>Thermodesulfobacteriales</taxon>
        <taxon>Thermodesulfobacteriaceae</taxon>
        <taxon>Thermodesulfobacterium</taxon>
    </lineage>
</organism>
<dbReference type="PROSITE" id="PS50926">
    <property type="entry name" value="TRAM"/>
    <property type="match status" value="1"/>
</dbReference>
<sequence length="431" mass="49177">MEATVRIEKVVFGGEGLGRLSDGKVLFVPYSLPGELVKVRVVKDLGDYAEAEIVDILEPSPDRRSPLCPYYGVCGGCQFQHATYQAQLSLKQAILFETFVRAGWKEDIPLEGVVPSPKEFFYRNRLRLHVEADAFKMGFVKRKSHEVLKIEKCFLAEEVLNKVLFDLYQSPSWIRLSAYSKRVKIESSPLEGKATLIFWTALKPGKEDLKELASLSSLKACFYWMKGRHPEGPFPEEASFGGRRLFKGLDHLVYYVQPGVFVQTNWEINLAIMDTIRSWRLDYETVLDLHCGMGNFILALISPETTKALGVDTDLRAIEDGLYTAEKNGIDGRLDLRQMSSTEALYQAIKQGERFDLVLVDPPRGGCKEILRFLPEVNQRYLVYVSCDAPTLVRDLKILRDLGYLLKKVYLFDMFPQTYHFEVLCLLERKG</sequence>
<accession>A0A075WQY3</accession>
<dbReference type="KEGG" id="tcm:HL41_00100"/>
<dbReference type="OrthoDB" id="9804590at2"/>